<comment type="caution">
    <text evidence="1">The sequence shown here is derived from an EMBL/GenBank/DDBJ whole genome shotgun (WGS) entry which is preliminary data.</text>
</comment>
<dbReference type="EMBL" id="JACHJR010000001">
    <property type="protein sequence ID" value="MBB4946818.1"/>
    <property type="molecule type" value="Genomic_DNA"/>
</dbReference>
<gene>
    <name evidence="1" type="ORF">F4556_002353</name>
</gene>
<evidence type="ECO:0000313" key="2">
    <source>
        <dbReference type="Proteomes" id="UP000573327"/>
    </source>
</evidence>
<evidence type="ECO:0000313" key="1">
    <source>
        <dbReference type="EMBL" id="MBB4946818.1"/>
    </source>
</evidence>
<name>A0A7W7SAE7_9ACTN</name>
<sequence>MAPVELAWYGCDLRTGRIAEELRSLRPQQVLSRRMGAPTSTSFSLALDGAPAGWEAATDQGRTMLVAVDTATGLPLWGGLTLRREGGSSPTLDLTAATAEAYLDRRYPGDYTATATDMTTVMADLATAVLTSGPPLVLDTAASGTVIDYTMADSADRTVSSGLQEVAAMAGAPEWTIDVAWADAAQTRFQLILRIRPTLGVVTDRPAAIFDMPGCLSSYVVSESYERGKGATRTIARGAQADGTRATSAVHTAAEAIAAGWPLWEDRFTPAAGITDTGQLDRHAAQALALSATGARAWALQATASRAPRLGSEWGLGDSIGIQIASSPRHPAGTAVTARAYAWALDTTADSLVPTLLEDE</sequence>
<proteinExistence type="predicted"/>
<keyword evidence="2" id="KW-1185">Reference proteome</keyword>
<dbReference type="Proteomes" id="UP000573327">
    <property type="component" value="Unassembled WGS sequence"/>
</dbReference>
<dbReference type="RefSeq" id="WP_246511001.1">
    <property type="nucleotide sequence ID" value="NZ_JACHJR010000001.1"/>
</dbReference>
<reference evidence="1 2" key="1">
    <citation type="submission" date="2020-08" db="EMBL/GenBank/DDBJ databases">
        <title>Sequencing the genomes of 1000 actinobacteria strains.</title>
        <authorList>
            <person name="Klenk H.-P."/>
        </authorList>
    </citation>
    <scope>NUCLEOTIDE SEQUENCE [LARGE SCALE GENOMIC DNA]</scope>
    <source>
        <strain evidence="1 2">DSM 44786</strain>
    </source>
</reference>
<dbReference type="AlphaFoldDB" id="A0A7W7SAE7"/>
<organism evidence="1 2">
    <name type="scientific">Kitasatospora gansuensis</name>
    <dbReference type="NCBI Taxonomy" id="258050"/>
    <lineage>
        <taxon>Bacteria</taxon>
        <taxon>Bacillati</taxon>
        <taxon>Actinomycetota</taxon>
        <taxon>Actinomycetes</taxon>
        <taxon>Kitasatosporales</taxon>
        <taxon>Streptomycetaceae</taxon>
        <taxon>Kitasatospora</taxon>
    </lineage>
</organism>
<protein>
    <submittedName>
        <fullName evidence="1">Uncharacterized protein</fullName>
    </submittedName>
</protein>
<accession>A0A7W7SAE7</accession>